<dbReference type="PANTHER" id="PTHR12215:SF10">
    <property type="entry name" value="L-AMINOADIPATE-SEMIALDEHYDE DEHYDROGENASE-PHOSPHOPANTETHEINYL TRANSFERASE"/>
    <property type="match status" value="1"/>
</dbReference>
<dbReference type="EC" id="2.7.8.-" evidence="4"/>
<dbReference type="OrthoDB" id="9808281at2"/>
<evidence type="ECO:0000313" key="5">
    <source>
        <dbReference type="Proteomes" id="UP000315750"/>
    </source>
</evidence>
<dbReference type="InterPro" id="IPR050559">
    <property type="entry name" value="P-Pant_transferase_sf"/>
</dbReference>
<gene>
    <name evidence="4" type="primary">psf-1</name>
    <name evidence="4" type="ORF">Pan181_39950</name>
</gene>
<sequence>MQCPSLLEAETVDWQQAPCSLASDELHVWSWDTNQFAATNECLSWLDAAEQQWHNQLATTALKQRYAGAHLGMRRVLASYLQVAPQQVAYHISQLGKPSLPGSELHFNLSHTSSQVLLAVSKSNVGIDCEQLREVTTRDSLASKHFTTEELAAYHQSPATEAVRYFFQTWTRKEAIVKLTGLGLTARVEQLNTQAGEQSVNTVAIPPTWNTSHSAVVLMDLTSPSHLAASLAVEQQPAQVRCYRMTDLG</sequence>
<organism evidence="4 5">
    <name type="scientific">Aeoliella mucimassa</name>
    <dbReference type="NCBI Taxonomy" id="2527972"/>
    <lineage>
        <taxon>Bacteria</taxon>
        <taxon>Pseudomonadati</taxon>
        <taxon>Planctomycetota</taxon>
        <taxon>Planctomycetia</taxon>
        <taxon>Pirellulales</taxon>
        <taxon>Lacipirellulaceae</taxon>
        <taxon>Aeoliella</taxon>
    </lineage>
</organism>
<dbReference type="EMBL" id="CP036278">
    <property type="protein sequence ID" value="QDU57773.1"/>
    <property type="molecule type" value="Genomic_DNA"/>
</dbReference>
<name>A0A518ASR3_9BACT</name>
<dbReference type="GO" id="GO:0000287">
    <property type="term" value="F:magnesium ion binding"/>
    <property type="evidence" value="ECO:0007669"/>
    <property type="project" value="InterPro"/>
</dbReference>
<accession>A0A518ASR3</accession>
<comment type="similarity">
    <text evidence="1">Belongs to the P-Pant transferase superfamily. Gsp/Sfp/HetI/AcpT family.</text>
</comment>
<proteinExistence type="inferred from homology"/>
<dbReference type="Pfam" id="PF01648">
    <property type="entry name" value="ACPS"/>
    <property type="match status" value="1"/>
</dbReference>
<dbReference type="AlphaFoldDB" id="A0A518ASR3"/>
<dbReference type="RefSeq" id="WP_145249131.1">
    <property type="nucleotide sequence ID" value="NZ_CP036278.1"/>
</dbReference>
<dbReference type="PANTHER" id="PTHR12215">
    <property type="entry name" value="PHOSPHOPANTETHEINE TRANSFERASE"/>
    <property type="match status" value="1"/>
</dbReference>
<evidence type="ECO:0000256" key="1">
    <source>
        <dbReference type="ARBA" id="ARBA00010990"/>
    </source>
</evidence>
<dbReference type="GO" id="GO:0019878">
    <property type="term" value="P:lysine biosynthetic process via aminoadipic acid"/>
    <property type="evidence" value="ECO:0007669"/>
    <property type="project" value="TreeGrafter"/>
</dbReference>
<evidence type="ECO:0000256" key="2">
    <source>
        <dbReference type="ARBA" id="ARBA00022679"/>
    </source>
</evidence>
<evidence type="ECO:0000259" key="3">
    <source>
        <dbReference type="Pfam" id="PF01648"/>
    </source>
</evidence>
<evidence type="ECO:0000313" key="4">
    <source>
        <dbReference type="EMBL" id="QDU57773.1"/>
    </source>
</evidence>
<dbReference type="InterPro" id="IPR037143">
    <property type="entry name" value="4-PPantetheinyl_Trfase_dom_sf"/>
</dbReference>
<dbReference type="Gene3D" id="3.90.470.20">
    <property type="entry name" value="4'-phosphopantetheinyl transferase domain"/>
    <property type="match status" value="2"/>
</dbReference>
<protein>
    <submittedName>
        <fullName evidence="4">4'-phosphopantetheinyl transferase psf-1</fullName>
        <ecNumber evidence="4">2.7.8.-</ecNumber>
    </submittedName>
</protein>
<dbReference type="KEGG" id="amuc:Pan181_39950"/>
<dbReference type="InterPro" id="IPR008278">
    <property type="entry name" value="4-PPantetheinyl_Trfase_dom"/>
</dbReference>
<dbReference type="Proteomes" id="UP000315750">
    <property type="component" value="Chromosome"/>
</dbReference>
<dbReference type="GO" id="GO:0008897">
    <property type="term" value="F:holo-[acyl-carrier-protein] synthase activity"/>
    <property type="evidence" value="ECO:0007669"/>
    <property type="project" value="InterPro"/>
</dbReference>
<feature type="domain" description="4'-phosphopantetheinyl transferase" evidence="3">
    <location>
        <begin position="125"/>
        <end position="204"/>
    </location>
</feature>
<reference evidence="4 5" key="1">
    <citation type="submission" date="2019-02" db="EMBL/GenBank/DDBJ databases">
        <title>Deep-cultivation of Planctomycetes and their phenomic and genomic characterization uncovers novel biology.</title>
        <authorList>
            <person name="Wiegand S."/>
            <person name="Jogler M."/>
            <person name="Boedeker C."/>
            <person name="Pinto D."/>
            <person name="Vollmers J."/>
            <person name="Rivas-Marin E."/>
            <person name="Kohn T."/>
            <person name="Peeters S.H."/>
            <person name="Heuer A."/>
            <person name="Rast P."/>
            <person name="Oberbeckmann S."/>
            <person name="Bunk B."/>
            <person name="Jeske O."/>
            <person name="Meyerdierks A."/>
            <person name="Storesund J.E."/>
            <person name="Kallscheuer N."/>
            <person name="Luecker S."/>
            <person name="Lage O.M."/>
            <person name="Pohl T."/>
            <person name="Merkel B.J."/>
            <person name="Hornburger P."/>
            <person name="Mueller R.-W."/>
            <person name="Bruemmer F."/>
            <person name="Labrenz M."/>
            <person name="Spormann A.M."/>
            <person name="Op den Camp H."/>
            <person name="Overmann J."/>
            <person name="Amann R."/>
            <person name="Jetten M.S.M."/>
            <person name="Mascher T."/>
            <person name="Medema M.H."/>
            <person name="Devos D.P."/>
            <person name="Kaster A.-K."/>
            <person name="Ovreas L."/>
            <person name="Rohde M."/>
            <person name="Galperin M.Y."/>
            <person name="Jogler C."/>
        </authorList>
    </citation>
    <scope>NUCLEOTIDE SEQUENCE [LARGE SCALE GENOMIC DNA]</scope>
    <source>
        <strain evidence="4 5">Pan181</strain>
    </source>
</reference>
<keyword evidence="2 4" id="KW-0808">Transferase</keyword>
<dbReference type="SUPFAM" id="SSF56214">
    <property type="entry name" value="4'-phosphopantetheinyl transferase"/>
    <property type="match status" value="2"/>
</dbReference>
<keyword evidence="5" id="KW-1185">Reference proteome</keyword>
<dbReference type="GO" id="GO:0005829">
    <property type="term" value="C:cytosol"/>
    <property type="evidence" value="ECO:0007669"/>
    <property type="project" value="TreeGrafter"/>
</dbReference>